<proteinExistence type="predicted"/>
<name>A0A918ZPB8_9ACTN</name>
<evidence type="ECO:0000313" key="3">
    <source>
        <dbReference type="Proteomes" id="UP000608024"/>
    </source>
</evidence>
<feature type="region of interest" description="Disordered" evidence="1">
    <location>
        <begin position="1"/>
        <end position="43"/>
    </location>
</feature>
<reference evidence="2" key="2">
    <citation type="submission" date="2020-09" db="EMBL/GenBank/DDBJ databases">
        <authorList>
            <person name="Sun Q."/>
            <person name="Ohkuma M."/>
        </authorList>
    </citation>
    <scope>NUCLEOTIDE SEQUENCE</scope>
    <source>
        <strain evidence="2">JCM 4784</strain>
    </source>
</reference>
<keyword evidence="3" id="KW-1185">Reference proteome</keyword>
<gene>
    <name evidence="2" type="ORF">GCM10018785_33290</name>
</gene>
<accession>A0A918ZPB8</accession>
<protein>
    <submittedName>
        <fullName evidence="2">Uncharacterized protein</fullName>
    </submittedName>
</protein>
<evidence type="ECO:0000313" key="2">
    <source>
        <dbReference type="EMBL" id="GHE61639.1"/>
    </source>
</evidence>
<dbReference type="EMBL" id="BNBT01000044">
    <property type="protein sequence ID" value="GHE61639.1"/>
    <property type="molecule type" value="Genomic_DNA"/>
</dbReference>
<organism evidence="2 3">
    <name type="scientific">Streptomyces longispororuber</name>
    <dbReference type="NCBI Taxonomy" id="68230"/>
    <lineage>
        <taxon>Bacteria</taxon>
        <taxon>Bacillati</taxon>
        <taxon>Actinomycetota</taxon>
        <taxon>Actinomycetes</taxon>
        <taxon>Kitasatosporales</taxon>
        <taxon>Streptomycetaceae</taxon>
        <taxon>Streptomyces</taxon>
    </lineage>
</organism>
<feature type="compositionally biased region" description="Basic and acidic residues" evidence="1">
    <location>
        <begin position="10"/>
        <end position="21"/>
    </location>
</feature>
<comment type="caution">
    <text evidence="2">The sequence shown here is derived from an EMBL/GenBank/DDBJ whole genome shotgun (WGS) entry which is preliminary data.</text>
</comment>
<evidence type="ECO:0000256" key="1">
    <source>
        <dbReference type="SAM" id="MobiDB-lite"/>
    </source>
</evidence>
<dbReference type="AlphaFoldDB" id="A0A918ZPB8"/>
<sequence length="170" mass="18942">MHYHGYLWTGDKKRFDKEGHRRPPGAPPPPPGGDGDAEGHRLSQRYKEATAEVRTGDLPPMETALWLRKPERLVRGTWHEAKDAAGWLGEQLTEYAPRFMSEPDRDSTRLALLVNSAAERLGWGGDVSHGFYLERPSFLSVALVCCSPNRAMPDLPCPTTGHLTRGGTQR</sequence>
<dbReference type="RefSeq" id="WP_229925688.1">
    <property type="nucleotide sequence ID" value="NZ_BNBT01000044.1"/>
</dbReference>
<reference evidence="2" key="1">
    <citation type="journal article" date="2014" name="Int. J. Syst. Evol. Microbiol.">
        <title>Complete genome sequence of Corynebacterium casei LMG S-19264T (=DSM 44701T), isolated from a smear-ripened cheese.</title>
        <authorList>
            <consortium name="US DOE Joint Genome Institute (JGI-PGF)"/>
            <person name="Walter F."/>
            <person name="Albersmeier A."/>
            <person name="Kalinowski J."/>
            <person name="Ruckert C."/>
        </authorList>
    </citation>
    <scope>NUCLEOTIDE SEQUENCE</scope>
    <source>
        <strain evidence="2">JCM 4784</strain>
    </source>
</reference>
<dbReference type="Proteomes" id="UP000608024">
    <property type="component" value="Unassembled WGS sequence"/>
</dbReference>